<dbReference type="EMBL" id="CAJNON010000109">
    <property type="protein sequence ID" value="CAF0978170.1"/>
    <property type="molecule type" value="Genomic_DNA"/>
</dbReference>
<evidence type="ECO:0000313" key="4">
    <source>
        <dbReference type="Proteomes" id="UP000663881"/>
    </source>
</evidence>
<reference evidence="3" key="1">
    <citation type="submission" date="2021-02" db="EMBL/GenBank/DDBJ databases">
        <authorList>
            <person name="Nowell W R."/>
        </authorList>
    </citation>
    <scope>NUCLEOTIDE SEQUENCE</scope>
</reference>
<name>A0A818FYA4_9BILA</name>
<accession>A0A818FYA4</accession>
<protein>
    <recommendedName>
        <fullName evidence="5">B box-type domain-containing protein</fullName>
    </recommendedName>
</protein>
<dbReference type="Proteomes" id="UP000663881">
    <property type="component" value="Unassembled WGS sequence"/>
</dbReference>
<comment type="caution">
    <text evidence="3">The sequence shown here is derived from an EMBL/GenBank/DDBJ whole genome shotgun (WGS) entry which is preliminary data.</text>
</comment>
<feature type="coiled-coil region" evidence="1">
    <location>
        <begin position="35"/>
        <end position="123"/>
    </location>
</feature>
<dbReference type="EMBL" id="CAJOAY010000006">
    <property type="protein sequence ID" value="CAF3480808.1"/>
    <property type="molecule type" value="Genomic_DNA"/>
</dbReference>
<gene>
    <name evidence="3" type="ORF">OKA104_LOCUS299</name>
    <name evidence="2" type="ORF">VCS650_LOCUS13515</name>
</gene>
<evidence type="ECO:0008006" key="5">
    <source>
        <dbReference type="Google" id="ProtNLM"/>
    </source>
</evidence>
<evidence type="ECO:0000313" key="3">
    <source>
        <dbReference type="EMBL" id="CAF3480808.1"/>
    </source>
</evidence>
<proteinExistence type="predicted"/>
<organism evidence="3 4">
    <name type="scientific">Adineta steineri</name>
    <dbReference type="NCBI Taxonomy" id="433720"/>
    <lineage>
        <taxon>Eukaryota</taxon>
        <taxon>Metazoa</taxon>
        <taxon>Spiralia</taxon>
        <taxon>Gnathifera</taxon>
        <taxon>Rotifera</taxon>
        <taxon>Eurotatoria</taxon>
        <taxon>Bdelloidea</taxon>
        <taxon>Adinetida</taxon>
        <taxon>Adinetidae</taxon>
        <taxon>Adineta</taxon>
    </lineage>
</organism>
<dbReference type="Proteomes" id="UP000663891">
    <property type="component" value="Unassembled WGS sequence"/>
</dbReference>
<sequence>MAKSNQCSTCQKPMGIMYCTGCNGYFCTKDFRGHREKLFTEMEDLVEERNELQEKINKATEGSNLCNPLIEEINAWEKITIEKVRQTAEQVRQQTNQLMDSKYMKITNEFKSFSEELADLKETEDYVEYDLTRLKQKIDQFNVDLTHFSQATRNELNKEESERIKWNRIIYVQEKPVDVERQQIPTIIEENSQATKSLPQKELRCRGRACTQCGKCSDWYFDNNKERYFPRDDRTCRLAHGARDFPPAFRDNGIVHPGVCDCDEATADEG</sequence>
<dbReference type="AlphaFoldDB" id="A0A818FYA4"/>
<keyword evidence="1" id="KW-0175">Coiled coil</keyword>
<evidence type="ECO:0000313" key="2">
    <source>
        <dbReference type="EMBL" id="CAF0978170.1"/>
    </source>
</evidence>
<evidence type="ECO:0000256" key="1">
    <source>
        <dbReference type="SAM" id="Coils"/>
    </source>
</evidence>